<gene>
    <name evidence="1" type="ORF">FIBSPDRAFT_329720</name>
</gene>
<protein>
    <submittedName>
        <fullName evidence="1">Uncharacterized protein</fullName>
    </submittedName>
</protein>
<proteinExistence type="predicted"/>
<name>A0A167WJA1_9AGAM</name>
<evidence type="ECO:0000313" key="2">
    <source>
        <dbReference type="Proteomes" id="UP000076532"/>
    </source>
</evidence>
<reference evidence="1 2" key="1">
    <citation type="journal article" date="2016" name="Mol. Biol. Evol.">
        <title>Comparative Genomics of Early-Diverging Mushroom-Forming Fungi Provides Insights into the Origins of Lignocellulose Decay Capabilities.</title>
        <authorList>
            <person name="Nagy L.G."/>
            <person name="Riley R."/>
            <person name="Tritt A."/>
            <person name="Adam C."/>
            <person name="Daum C."/>
            <person name="Floudas D."/>
            <person name="Sun H."/>
            <person name="Yadav J.S."/>
            <person name="Pangilinan J."/>
            <person name="Larsson K.H."/>
            <person name="Matsuura K."/>
            <person name="Barry K."/>
            <person name="Labutti K."/>
            <person name="Kuo R."/>
            <person name="Ohm R.A."/>
            <person name="Bhattacharya S.S."/>
            <person name="Shirouzu T."/>
            <person name="Yoshinaga Y."/>
            <person name="Martin F.M."/>
            <person name="Grigoriev I.V."/>
            <person name="Hibbett D.S."/>
        </authorList>
    </citation>
    <scope>NUCLEOTIDE SEQUENCE [LARGE SCALE GENOMIC DNA]</scope>
    <source>
        <strain evidence="1 2">CBS 109695</strain>
    </source>
</reference>
<accession>A0A167WJA1</accession>
<keyword evidence="2" id="KW-1185">Reference proteome</keyword>
<dbReference type="EMBL" id="KV417801">
    <property type="protein sequence ID" value="KZP06162.1"/>
    <property type="molecule type" value="Genomic_DNA"/>
</dbReference>
<evidence type="ECO:0000313" key="1">
    <source>
        <dbReference type="EMBL" id="KZP06162.1"/>
    </source>
</evidence>
<sequence>MRAGSESYSSLSLPTLCFHAPVVSSTVQLCLGSLSVCSGHLSPPLPHLHLHPPTQHTLSASHFHARSHSNFRVHPAPAPIFIQSHRPPPRHSFVVPRTITSLVLPPLHHRTPTRIVPWPYTCALNLAYRTRLVQALDCRRLEVATCRGFSDPF</sequence>
<organism evidence="1 2">
    <name type="scientific">Athelia psychrophila</name>
    <dbReference type="NCBI Taxonomy" id="1759441"/>
    <lineage>
        <taxon>Eukaryota</taxon>
        <taxon>Fungi</taxon>
        <taxon>Dikarya</taxon>
        <taxon>Basidiomycota</taxon>
        <taxon>Agaricomycotina</taxon>
        <taxon>Agaricomycetes</taxon>
        <taxon>Agaricomycetidae</taxon>
        <taxon>Atheliales</taxon>
        <taxon>Atheliaceae</taxon>
        <taxon>Athelia</taxon>
    </lineage>
</organism>
<dbReference type="Proteomes" id="UP000076532">
    <property type="component" value="Unassembled WGS sequence"/>
</dbReference>
<dbReference type="AlphaFoldDB" id="A0A167WJA1"/>